<gene>
    <name evidence="1" type="ORF">GPECTOR_58g555</name>
</gene>
<dbReference type="Gene3D" id="3.40.50.1000">
    <property type="entry name" value="HAD superfamily/HAD-like"/>
    <property type="match status" value="1"/>
</dbReference>
<organism evidence="1 2">
    <name type="scientific">Gonium pectorale</name>
    <name type="common">Green alga</name>
    <dbReference type="NCBI Taxonomy" id="33097"/>
    <lineage>
        <taxon>Eukaryota</taxon>
        <taxon>Viridiplantae</taxon>
        <taxon>Chlorophyta</taxon>
        <taxon>core chlorophytes</taxon>
        <taxon>Chlorophyceae</taxon>
        <taxon>CS clade</taxon>
        <taxon>Chlamydomonadales</taxon>
        <taxon>Volvocaceae</taxon>
        <taxon>Gonium</taxon>
    </lineage>
</organism>
<dbReference type="SFLD" id="SFLDG01131">
    <property type="entry name" value="C1.5.2:_MDP_Like"/>
    <property type="match status" value="1"/>
</dbReference>
<dbReference type="OrthoDB" id="2865258at2759"/>
<evidence type="ECO:0008006" key="3">
    <source>
        <dbReference type="Google" id="ProtNLM"/>
    </source>
</evidence>
<dbReference type="SFLD" id="SFLDS00003">
    <property type="entry name" value="Haloacid_Dehalogenase"/>
    <property type="match status" value="1"/>
</dbReference>
<dbReference type="InterPro" id="IPR010036">
    <property type="entry name" value="MDP_1_eu_arc"/>
</dbReference>
<dbReference type="EMBL" id="LSYV01000059">
    <property type="protein sequence ID" value="KXZ45106.1"/>
    <property type="molecule type" value="Genomic_DNA"/>
</dbReference>
<name>A0A150G5E5_GONPE</name>
<proteinExistence type="predicted"/>
<sequence>MDKVPKLVAFDLDGTLWWPEMYMLDGGAPFRRDKSGAVYDKRNTRIELMGASLDVLRELASDPKWEHTKVAYVSRTEYPEWAIPCLKTFLITEEKNGGRSMFDISSHNEIYPGSKITHFKAIHKDSGIPYEDMIFFDNERWNITECARLGITCIYTPRGMTREAWEKGLTEFAMSRATR</sequence>
<dbReference type="SFLD" id="SFLDG01129">
    <property type="entry name" value="C1.5:_HAD__Beta-PGM__Phosphata"/>
    <property type="match status" value="1"/>
</dbReference>
<dbReference type="PANTHER" id="PTHR17901:SF14">
    <property type="entry name" value="MAGNESIUM-DEPENDENT PHOSPHATASE 1"/>
    <property type="match status" value="1"/>
</dbReference>
<dbReference type="SUPFAM" id="SSF56784">
    <property type="entry name" value="HAD-like"/>
    <property type="match status" value="1"/>
</dbReference>
<dbReference type="InterPro" id="IPR010033">
    <property type="entry name" value="HAD_SF_ppase_IIIC"/>
</dbReference>
<comment type="caution">
    <text evidence="1">The sequence shown here is derived from an EMBL/GenBank/DDBJ whole genome shotgun (WGS) entry which is preliminary data.</text>
</comment>
<dbReference type="STRING" id="33097.A0A150G5E5"/>
<dbReference type="AlphaFoldDB" id="A0A150G5E5"/>
<evidence type="ECO:0000313" key="1">
    <source>
        <dbReference type="EMBL" id="KXZ45106.1"/>
    </source>
</evidence>
<reference evidence="2" key="1">
    <citation type="journal article" date="2016" name="Nat. Commun.">
        <title>The Gonium pectorale genome demonstrates co-option of cell cycle regulation during the evolution of multicellularity.</title>
        <authorList>
            <person name="Hanschen E.R."/>
            <person name="Marriage T.N."/>
            <person name="Ferris P.J."/>
            <person name="Hamaji T."/>
            <person name="Toyoda A."/>
            <person name="Fujiyama A."/>
            <person name="Neme R."/>
            <person name="Noguchi H."/>
            <person name="Minakuchi Y."/>
            <person name="Suzuki M."/>
            <person name="Kawai-Toyooka H."/>
            <person name="Smith D.R."/>
            <person name="Sparks H."/>
            <person name="Anderson J."/>
            <person name="Bakaric R."/>
            <person name="Luria V."/>
            <person name="Karger A."/>
            <person name="Kirschner M.W."/>
            <person name="Durand P.M."/>
            <person name="Michod R.E."/>
            <person name="Nozaki H."/>
            <person name="Olson B.J."/>
        </authorList>
    </citation>
    <scope>NUCLEOTIDE SEQUENCE [LARGE SCALE GENOMIC DNA]</scope>
    <source>
        <strain evidence="2">NIES-2863</strain>
    </source>
</reference>
<keyword evidence="2" id="KW-1185">Reference proteome</keyword>
<dbReference type="GO" id="GO:0003993">
    <property type="term" value="F:acid phosphatase activity"/>
    <property type="evidence" value="ECO:0007669"/>
    <property type="project" value="TreeGrafter"/>
</dbReference>
<dbReference type="InterPro" id="IPR036412">
    <property type="entry name" value="HAD-like_sf"/>
</dbReference>
<dbReference type="NCBIfam" id="TIGR01681">
    <property type="entry name" value="HAD-SF-IIIC"/>
    <property type="match status" value="1"/>
</dbReference>
<dbReference type="InterPro" id="IPR023214">
    <property type="entry name" value="HAD_sf"/>
</dbReference>
<evidence type="ECO:0000313" key="2">
    <source>
        <dbReference type="Proteomes" id="UP000075714"/>
    </source>
</evidence>
<protein>
    <recommendedName>
        <fullName evidence="3">Magnesium-dependent phosphatase-1</fullName>
    </recommendedName>
</protein>
<dbReference type="NCBIfam" id="TIGR01685">
    <property type="entry name" value="MDP-1"/>
    <property type="match status" value="1"/>
</dbReference>
<accession>A0A150G5E5</accession>
<dbReference type="Proteomes" id="UP000075714">
    <property type="component" value="Unassembled WGS sequence"/>
</dbReference>
<dbReference type="Pfam" id="PF12689">
    <property type="entry name" value="Acid_PPase"/>
    <property type="match status" value="1"/>
</dbReference>
<dbReference type="PANTHER" id="PTHR17901">
    <property type="entry name" value="MAGNESIUM-DEPENDENT PHOSPHATASE 1 MDP1"/>
    <property type="match status" value="1"/>
</dbReference>